<feature type="transmembrane region" description="Helical" evidence="5">
    <location>
        <begin position="41"/>
        <end position="59"/>
    </location>
</feature>
<protein>
    <submittedName>
        <fullName evidence="6">Colicin V production protein</fullName>
    </submittedName>
</protein>
<accession>A0A5C5WUC0</accession>
<gene>
    <name evidence="6" type="ORF">Pla22_19280</name>
</gene>
<evidence type="ECO:0000256" key="2">
    <source>
        <dbReference type="ARBA" id="ARBA00022692"/>
    </source>
</evidence>
<evidence type="ECO:0000256" key="5">
    <source>
        <dbReference type="SAM" id="Phobius"/>
    </source>
</evidence>
<name>A0A5C5WUC0_9BACT</name>
<dbReference type="GO" id="GO:0016020">
    <property type="term" value="C:membrane"/>
    <property type="evidence" value="ECO:0007669"/>
    <property type="project" value="UniProtKB-SubCell"/>
</dbReference>
<dbReference type="Pfam" id="PF02674">
    <property type="entry name" value="Colicin_V"/>
    <property type="match status" value="1"/>
</dbReference>
<evidence type="ECO:0000256" key="4">
    <source>
        <dbReference type="ARBA" id="ARBA00023136"/>
    </source>
</evidence>
<feature type="transmembrane region" description="Helical" evidence="5">
    <location>
        <begin position="80"/>
        <end position="104"/>
    </location>
</feature>
<proteinExistence type="predicted"/>
<keyword evidence="4 5" id="KW-0472">Membrane</keyword>
<keyword evidence="7" id="KW-1185">Reference proteome</keyword>
<reference evidence="6 7" key="1">
    <citation type="submission" date="2019-02" db="EMBL/GenBank/DDBJ databases">
        <title>Deep-cultivation of Planctomycetes and their phenomic and genomic characterization uncovers novel biology.</title>
        <authorList>
            <person name="Wiegand S."/>
            <person name="Jogler M."/>
            <person name="Boedeker C."/>
            <person name="Pinto D."/>
            <person name="Vollmers J."/>
            <person name="Rivas-Marin E."/>
            <person name="Kohn T."/>
            <person name="Peeters S.H."/>
            <person name="Heuer A."/>
            <person name="Rast P."/>
            <person name="Oberbeckmann S."/>
            <person name="Bunk B."/>
            <person name="Jeske O."/>
            <person name="Meyerdierks A."/>
            <person name="Storesund J.E."/>
            <person name="Kallscheuer N."/>
            <person name="Luecker S."/>
            <person name="Lage O.M."/>
            <person name="Pohl T."/>
            <person name="Merkel B.J."/>
            <person name="Hornburger P."/>
            <person name="Mueller R.-W."/>
            <person name="Bruemmer F."/>
            <person name="Labrenz M."/>
            <person name="Spormann A.M."/>
            <person name="Op Den Camp H."/>
            <person name="Overmann J."/>
            <person name="Amann R."/>
            <person name="Jetten M.S.M."/>
            <person name="Mascher T."/>
            <person name="Medema M.H."/>
            <person name="Devos D.P."/>
            <person name="Kaster A.-K."/>
            <person name="Ovreas L."/>
            <person name="Rohde M."/>
            <person name="Galperin M.Y."/>
            <person name="Jogler C."/>
        </authorList>
    </citation>
    <scope>NUCLEOTIDE SEQUENCE [LARGE SCALE GENOMIC DNA]</scope>
    <source>
        <strain evidence="6 7">Pla22</strain>
    </source>
</reference>
<dbReference type="Proteomes" id="UP000316598">
    <property type="component" value="Unassembled WGS sequence"/>
</dbReference>
<dbReference type="AlphaFoldDB" id="A0A5C5WUC0"/>
<organism evidence="6 7">
    <name type="scientific">Rubripirellula amarantea</name>
    <dbReference type="NCBI Taxonomy" id="2527999"/>
    <lineage>
        <taxon>Bacteria</taxon>
        <taxon>Pseudomonadati</taxon>
        <taxon>Planctomycetota</taxon>
        <taxon>Planctomycetia</taxon>
        <taxon>Pirellulales</taxon>
        <taxon>Pirellulaceae</taxon>
        <taxon>Rubripirellula</taxon>
    </lineage>
</organism>
<comment type="caution">
    <text evidence="6">The sequence shown here is derived from an EMBL/GenBank/DDBJ whole genome shotgun (WGS) entry which is preliminary data.</text>
</comment>
<dbReference type="GO" id="GO:0009403">
    <property type="term" value="P:toxin biosynthetic process"/>
    <property type="evidence" value="ECO:0007669"/>
    <property type="project" value="InterPro"/>
</dbReference>
<evidence type="ECO:0000313" key="7">
    <source>
        <dbReference type="Proteomes" id="UP000316598"/>
    </source>
</evidence>
<comment type="subcellular location">
    <subcellularLocation>
        <location evidence="1">Membrane</location>
        <topology evidence="1">Multi-pass membrane protein</topology>
    </subcellularLocation>
</comment>
<evidence type="ECO:0000256" key="1">
    <source>
        <dbReference type="ARBA" id="ARBA00004141"/>
    </source>
</evidence>
<keyword evidence="3 5" id="KW-1133">Transmembrane helix</keyword>
<dbReference type="InterPro" id="IPR003825">
    <property type="entry name" value="Colicin-V_CvpA"/>
</dbReference>
<keyword evidence="2 5" id="KW-0812">Transmembrane</keyword>
<feature type="transmembrane region" description="Helical" evidence="5">
    <location>
        <begin position="124"/>
        <end position="146"/>
    </location>
</feature>
<evidence type="ECO:0000313" key="6">
    <source>
        <dbReference type="EMBL" id="TWT54286.1"/>
    </source>
</evidence>
<evidence type="ECO:0000256" key="3">
    <source>
        <dbReference type="ARBA" id="ARBA00022989"/>
    </source>
</evidence>
<dbReference type="EMBL" id="SJPI01000001">
    <property type="protein sequence ID" value="TWT54286.1"/>
    <property type="molecule type" value="Genomic_DNA"/>
</dbReference>
<sequence length="295" mass="32279">MRLFWCIAFFGPAGYFGYQGEPLLAAVLVAAGVGSLSGYRMGALSMITSVAAFAAAVWYGPSLGIEQEARFTQWFGTTGLLNRGVSIGVVAIAISMVVWFISYLTIGRVIARRPSLDRLNRRSGFLLGCVQSSFAVVLLIGGILMIEPVQRERVANQNIPEADLPRVTKAVFWISEEVDQSAAGKYMREYNPFTRIPQLNQIERVQQTAAVLADPSKMNEVIEHPSIRQLQNRPDVREAVAELRGDENLREILTSGKPMDRAAAMTLLSHPAVLNLVDQPGFLDEAKKAIADAGL</sequence>